<dbReference type="Pfam" id="PF26464">
    <property type="entry name" value="DUF8141"/>
    <property type="match status" value="1"/>
</dbReference>
<dbReference type="EMBL" id="CSTE01000002">
    <property type="protein sequence ID" value="CQR51025.1"/>
    <property type="molecule type" value="Genomic_DNA"/>
</dbReference>
<evidence type="ECO:0000313" key="3">
    <source>
        <dbReference type="EMBL" id="CQR51025.1"/>
    </source>
</evidence>
<feature type="domain" description="DUF8141" evidence="2">
    <location>
        <begin position="1"/>
        <end position="66"/>
    </location>
</feature>
<dbReference type="OrthoDB" id="257357at2157"/>
<sequence>MSLLPRWFTSKNFAVQLIILALVFDPLGFVGGYLLGPSLGVEPLVGGAFGLVAASVPVSLLVMQRSV</sequence>
<keyword evidence="4" id="KW-1185">Reference proteome</keyword>
<keyword evidence="1" id="KW-0472">Membrane</keyword>
<evidence type="ECO:0000256" key="1">
    <source>
        <dbReference type="SAM" id="Phobius"/>
    </source>
</evidence>
<name>A0A0D6JTV8_9EURY</name>
<dbReference type="Proteomes" id="UP000198902">
    <property type="component" value="Unassembled WGS sequence"/>
</dbReference>
<keyword evidence="1" id="KW-1133">Transmembrane helix</keyword>
<feature type="transmembrane region" description="Helical" evidence="1">
    <location>
        <begin position="41"/>
        <end position="63"/>
    </location>
</feature>
<accession>A0A0D6JTV8</accession>
<evidence type="ECO:0000313" key="4">
    <source>
        <dbReference type="Proteomes" id="UP000198902"/>
    </source>
</evidence>
<keyword evidence="1" id="KW-0812">Transmembrane</keyword>
<evidence type="ECO:0000259" key="2">
    <source>
        <dbReference type="Pfam" id="PF26464"/>
    </source>
</evidence>
<proteinExistence type="predicted"/>
<gene>
    <name evidence="3" type="ORF">BN996_02515</name>
</gene>
<organism evidence="3 4">
    <name type="scientific">Haloferax massiliensis</name>
    <dbReference type="NCBI Taxonomy" id="1476858"/>
    <lineage>
        <taxon>Archaea</taxon>
        <taxon>Methanobacteriati</taxon>
        <taxon>Methanobacteriota</taxon>
        <taxon>Stenosarchaea group</taxon>
        <taxon>Halobacteria</taxon>
        <taxon>Halobacteriales</taxon>
        <taxon>Haloferacaceae</taxon>
        <taxon>Haloferax</taxon>
    </lineage>
</organism>
<dbReference type="AlphaFoldDB" id="A0A0D6JTV8"/>
<reference evidence="4" key="1">
    <citation type="submission" date="2015-03" db="EMBL/GenBank/DDBJ databases">
        <authorList>
            <person name="Urmite Genomes"/>
        </authorList>
    </citation>
    <scope>NUCLEOTIDE SEQUENCE [LARGE SCALE GENOMIC DNA]</scope>
    <source>
        <strain evidence="4">Arc-Hr</strain>
    </source>
</reference>
<dbReference type="RefSeq" id="WP_089779410.1">
    <property type="nucleotide sequence ID" value="NZ_CABLRR010000002.1"/>
</dbReference>
<feature type="transmembrane region" description="Helical" evidence="1">
    <location>
        <begin position="12"/>
        <end position="35"/>
    </location>
</feature>
<dbReference type="InterPro" id="IPR058454">
    <property type="entry name" value="DUF8141"/>
</dbReference>
<protein>
    <recommendedName>
        <fullName evidence="2">DUF8141 domain-containing protein</fullName>
    </recommendedName>
</protein>